<comment type="caution">
    <text evidence="2">The sequence shown here is derived from an EMBL/GenBank/DDBJ whole genome shotgun (WGS) entry which is preliminary data.</text>
</comment>
<name>A6GAC1_9BACT</name>
<dbReference type="STRING" id="391625.PPSIR1_26778"/>
<keyword evidence="3" id="KW-1185">Reference proteome</keyword>
<evidence type="ECO:0000256" key="1">
    <source>
        <dbReference type="SAM" id="SignalP"/>
    </source>
</evidence>
<reference evidence="2 3" key="1">
    <citation type="submission" date="2007-06" db="EMBL/GenBank/DDBJ databases">
        <authorList>
            <person name="Shimkets L."/>
            <person name="Ferriera S."/>
            <person name="Johnson J."/>
            <person name="Kravitz S."/>
            <person name="Beeson K."/>
            <person name="Sutton G."/>
            <person name="Rogers Y.-H."/>
            <person name="Friedman R."/>
            <person name="Frazier M."/>
            <person name="Venter J.C."/>
        </authorList>
    </citation>
    <scope>NUCLEOTIDE SEQUENCE [LARGE SCALE GENOMIC DNA]</scope>
    <source>
        <strain evidence="2 3">SIR-1</strain>
    </source>
</reference>
<dbReference type="EMBL" id="ABCS01000050">
    <property type="protein sequence ID" value="EDM77223.1"/>
    <property type="molecule type" value="Genomic_DNA"/>
</dbReference>
<feature type="chain" id="PRO_5002693805" description="Lipoprotein" evidence="1">
    <location>
        <begin position="24"/>
        <end position="278"/>
    </location>
</feature>
<proteinExistence type="predicted"/>
<feature type="signal peptide" evidence="1">
    <location>
        <begin position="1"/>
        <end position="23"/>
    </location>
</feature>
<organism evidence="2 3">
    <name type="scientific">Plesiocystis pacifica SIR-1</name>
    <dbReference type="NCBI Taxonomy" id="391625"/>
    <lineage>
        <taxon>Bacteria</taxon>
        <taxon>Pseudomonadati</taxon>
        <taxon>Myxococcota</taxon>
        <taxon>Polyangia</taxon>
        <taxon>Nannocystales</taxon>
        <taxon>Nannocystaceae</taxon>
        <taxon>Plesiocystis</taxon>
    </lineage>
</organism>
<evidence type="ECO:0008006" key="4">
    <source>
        <dbReference type="Google" id="ProtNLM"/>
    </source>
</evidence>
<keyword evidence="1" id="KW-0732">Signal</keyword>
<evidence type="ECO:0000313" key="3">
    <source>
        <dbReference type="Proteomes" id="UP000005801"/>
    </source>
</evidence>
<dbReference type="PROSITE" id="PS51257">
    <property type="entry name" value="PROKAR_LIPOPROTEIN"/>
    <property type="match status" value="1"/>
</dbReference>
<dbReference type="Proteomes" id="UP000005801">
    <property type="component" value="Unassembled WGS sequence"/>
</dbReference>
<gene>
    <name evidence="2" type="ORF">PPSIR1_26778</name>
</gene>
<dbReference type="RefSeq" id="WP_006973663.1">
    <property type="nucleotide sequence ID" value="NZ_ABCS01000050.1"/>
</dbReference>
<protein>
    <recommendedName>
        <fullName evidence="4">Lipoprotein</fullName>
    </recommendedName>
</protein>
<dbReference type="AlphaFoldDB" id="A6GAC1"/>
<evidence type="ECO:0000313" key="2">
    <source>
        <dbReference type="EMBL" id="EDM77223.1"/>
    </source>
</evidence>
<sequence length="278" mass="30313">MKHHKLLGLACATVLAATTLGCADTSELDGETQPGELLFDLEEDELARIHATYLGEEDIALTRDRLTAPFDCELYDDLCAQVGEQVAYELTGELVDLALEGVSLEELEAYTDARIDEAVALADELEAQGEAVSFRASGSWYSHTIGNYRLMVRNGVTTPVIGDRRAWTEAKTQKKSLGIWSAKNATQLCVNAGTNTQTFTWYTSTNGSNTSTIESINPSNACSSSIKTKTETTYHDRNNGIEGSGIQSWYTIRANGCATAEFNGNNFSRCAAQYTKIF</sequence>
<accession>A6GAC1</accession>